<name>A0ABP3PR91_9PROT</name>
<evidence type="ECO:0008006" key="4">
    <source>
        <dbReference type="Google" id="ProtNLM"/>
    </source>
</evidence>
<protein>
    <recommendedName>
        <fullName evidence="4">EamA family transporter</fullName>
    </recommendedName>
</protein>
<feature type="transmembrane region" description="Helical" evidence="1">
    <location>
        <begin position="15"/>
        <end position="35"/>
    </location>
</feature>
<keyword evidence="1" id="KW-0812">Transmembrane</keyword>
<keyword evidence="1" id="KW-0472">Membrane</keyword>
<dbReference type="EMBL" id="BAAADD010000005">
    <property type="protein sequence ID" value="GAA0573393.1"/>
    <property type="molecule type" value="Genomic_DNA"/>
</dbReference>
<dbReference type="RefSeq" id="WP_166934602.1">
    <property type="nucleotide sequence ID" value="NZ_BAAADD010000005.1"/>
</dbReference>
<evidence type="ECO:0000313" key="3">
    <source>
        <dbReference type="Proteomes" id="UP001499951"/>
    </source>
</evidence>
<evidence type="ECO:0000256" key="1">
    <source>
        <dbReference type="SAM" id="Phobius"/>
    </source>
</evidence>
<keyword evidence="3" id="KW-1185">Reference proteome</keyword>
<evidence type="ECO:0000313" key="2">
    <source>
        <dbReference type="EMBL" id="GAA0573393.1"/>
    </source>
</evidence>
<proteinExistence type="predicted"/>
<sequence>MLLIAPVDMPAEVDIAPALAIGLAVFFLWGIATAFIGADPPVIADDWAAGVAMLSLALAGTVYAQVRNAAANREKSLGVNMTILQFE</sequence>
<comment type="caution">
    <text evidence="2">The sequence shown here is derived from an EMBL/GenBank/DDBJ whole genome shotgun (WGS) entry which is preliminary data.</text>
</comment>
<organism evidence="2 3">
    <name type="scientific">Rhizomicrobium electricum</name>
    <dbReference type="NCBI Taxonomy" id="480070"/>
    <lineage>
        <taxon>Bacteria</taxon>
        <taxon>Pseudomonadati</taxon>
        <taxon>Pseudomonadota</taxon>
        <taxon>Alphaproteobacteria</taxon>
        <taxon>Micropepsales</taxon>
        <taxon>Micropepsaceae</taxon>
        <taxon>Rhizomicrobium</taxon>
    </lineage>
</organism>
<accession>A0ABP3PR91</accession>
<dbReference type="Proteomes" id="UP001499951">
    <property type="component" value="Unassembled WGS sequence"/>
</dbReference>
<keyword evidence="1" id="KW-1133">Transmembrane helix</keyword>
<reference evidence="3" key="1">
    <citation type="journal article" date="2019" name="Int. J. Syst. Evol. Microbiol.">
        <title>The Global Catalogue of Microorganisms (GCM) 10K type strain sequencing project: providing services to taxonomists for standard genome sequencing and annotation.</title>
        <authorList>
            <consortium name="The Broad Institute Genomics Platform"/>
            <consortium name="The Broad Institute Genome Sequencing Center for Infectious Disease"/>
            <person name="Wu L."/>
            <person name="Ma J."/>
        </authorList>
    </citation>
    <scope>NUCLEOTIDE SEQUENCE [LARGE SCALE GENOMIC DNA]</scope>
    <source>
        <strain evidence="3">JCM 15089</strain>
    </source>
</reference>
<gene>
    <name evidence="2" type="ORF">GCM10008942_22610</name>
</gene>